<evidence type="ECO:0000313" key="1">
    <source>
        <dbReference type="EMBL" id="MET3574008.1"/>
    </source>
</evidence>
<protein>
    <submittedName>
        <fullName evidence="1">Uncharacterized protein</fullName>
    </submittedName>
</protein>
<dbReference type="Proteomes" id="UP001549200">
    <property type="component" value="Unassembled WGS sequence"/>
</dbReference>
<organism evidence="1 2">
    <name type="scientific">Enterocloster citroniae</name>
    <dbReference type="NCBI Taxonomy" id="358743"/>
    <lineage>
        <taxon>Bacteria</taxon>
        <taxon>Bacillati</taxon>
        <taxon>Bacillota</taxon>
        <taxon>Clostridia</taxon>
        <taxon>Lachnospirales</taxon>
        <taxon>Lachnospiraceae</taxon>
        <taxon>Enterocloster</taxon>
    </lineage>
</organism>
<proteinExistence type="predicted"/>
<sequence>MEKILDKDNLNRAYKRVKANKEAPGIDGMSVEEIGAYLRENQKELIERIKGGKYTPDLVRRVGTGCLRLSGFYGKDFWNRDTCTLTRRRYRCWVKPEGRTPQMLIKAMKKYPGLPDVIVGHTFADTLWMLLRTIRKAGKQRFRHRPSATSIRCLRLRKNWKSCLPRAGRNSV</sequence>
<reference evidence="1 2" key="1">
    <citation type="submission" date="2024-06" db="EMBL/GenBank/DDBJ databases">
        <title>Genomic Encyclopedia of Type Strains, Phase IV (KMG-IV): sequencing the most valuable type-strain genomes for metagenomic binning, comparative biology and taxonomic classification.</title>
        <authorList>
            <person name="Goeker M."/>
        </authorList>
    </citation>
    <scope>NUCLEOTIDE SEQUENCE [LARGE SCALE GENOMIC DNA]</scope>
    <source>
        <strain evidence="1 2">DSM 19261</strain>
    </source>
</reference>
<accession>A0ABV2G6V9</accession>
<name>A0ABV2G6V9_9FIRM</name>
<keyword evidence="2" id="KW-1185">Reference proteome</keyword>
<evidence type="ECO:0000313" key="2">
    <source>
        <dbReference type="Proteomes" id="UP001549200"/>
    </source>
</evidence>
<comment type="caution">
    <text evidence="1">The sequence shown here is derived from an EMBL/GenBank/DDBJ whole genome shotgun (WGS) entry which is preliminary data.</text>
</comment>
<gene>
    <name evidence="1" type="ORF">ABID13_005676</name>
</gene>
<dbReference type="EMBL" id="JBEPLZ010000049">
    <property type="protein sequence ID" value="MET3574008.1"/>
    <property type="molecule type" value="Genomic_DNA"/>
</dbReference>